<evidence type="ECO:0000313" key="2">
    <source>
        <dbReference type="Proteomes" id="UP000727407"/>
    </source>
</evidence>
<feature type="non-terminal residue" evidence="1">
    <location>
        <position position="1"/>
    </location>
</feature>
<sequence>VYNSLSDLSLFDDVPHVTVSLPPFKQIQSSVSELGIKVKEFCEAGLHTKPTS</sequence>
<gene>
    <name evidence="1" type="ORF">DAT39_020780</name>
</gene>
<reference evidence="1" key="1">
    <citation type="submission" date="2020-07" db="EMBL/GenBank/DDBJ databases">
        <title>Clarias magur genome sequencing, assembly and annotation.</title>
        <authorList>
            <person name="Kushwaha B."/>
            <person name="Kumar R."/>
            <person name="Das P."/>
            <person name="Joshi C.G."/>
            <person name="Kumar D."/>
            <person name="Nagpure N.S."/>
            <person name="Pandey M."/>
            <person name="Agarwal S."/>
            <person name="Srivastava S."/>
            <person name="Singh M."/>
            <person name="Sahoo L."/>
            <person name="Jayasankar P."/>
            <person name="Meher P.K."/>
            <person name="Koringa P.G."/>
            <person name="Iquebal M.A."/>
            <person name="Das S.P."/>
            <person name="Bit A."/>
            <person name="Patnaik S."/>
            <person name="Patel N."/>
            <person name="Shah T.M."/>
            <person name="Hinsu A."/>
            <person name="Jena J.K."/>
        </authorList>
    </citation>
    <scope>NUCLEOTIDE SEQUENCE</scope>
    <source>
        <strain evidence="1">CIFAMagur01</strain>
        <tissue evidence="1">Testis</tissue>
    </source>
</reference>
<feature type="non-terminal residue" evidence="1">
    <location>
        <position position="52"/>
    </location>
</feature>
<evidence type="ECO:0000313" key="1">
    <source>
        <dbReference type="EMBL" id="KAF5889512.1"/>
    </source>
</evidence>
<organism evidence="1 2">
    <name type="scientific">Clarias magur</name>
    <name type="common">Asian catfish</name>
    <name type="synonym">Macropteronotus magur</name>
    <dbReference type="NCBI Taxonomy" id="1594786"/>
    <lineage>
        <taxon>Eukaryota</taxon>
        <taxon>Metazoa</taxon>
        <taxon>Chordata</taxon>
        <taxon>Craniata</taxon>
        <taxon>Vertebrata</taxon>
        <taxon>Euteleostomi</taxon>
        <taxon>Actinopterygii</taxon>
        <taxon>Neopterygii</taxon>
        <taxon>Teleostei</taxon>
        <taxon>Ostariophysi</taxon>
        <taxon>Siluriformes</taxon>
        <taxon>Clariidae</taxon>
        <taxon>Clarias</taxon>
    </lineage>
</organism>
<name>A0A8J4TYB1_CLAMG</name>
<proteinExistence type="predicted"/>
<comment type="caution">
    <text evidence="1">The sequence shown here is derived from an EMBL/GenBank/DDBJ whole genome shotgun (WGS) entry which is preliminary data.</text>
</comment>
<dbReference type="Proteomes" id="UP000727407">
    <property type="component" value="Unassembled WGS sequence"/>
</dbReference>
<keyword evidence="2" id="KW-1185">Reference proteome</keyword>
<protein>
    <submittedName>
        <fullName evidence="1">Tripartite motif-containing protein 16-like protein isoform X2</fullName>
    </submittedName>
</protein>
<dbReference type="EMBL" id="QNUK01000800">
    <property type="protein sequence ID" value="KAF5889512.1"/>
    <property type="molecule type" value="Genomic_DNA"/>
</dbReference>
<dbReference type="AlphaFoldDB" id="A0A8J4TYB1"/>
<accession>A0A8J4TYB1</accession>